<gene>
    <name evidence="2" type="ORF">BE15_17260</name>
</gene>
<dbReference type="Pfam" id="PF13665">
    <property type="entry name" value="Tox-PAAR-like"/>
    <property type="match status" value="1"/>
</dbReference>
<reference evidence="2 3" key="1">
    <citation type="submission" date="2014-02" db="EMBL/GenBank/DDBJ databases">
        <title>The small core and large imbalanced accessory genome model reveals a collaborative survival strategy of Sorangium cellulosum strains in nature.</title>
        <authorList>
            <person name="Han K."/>
            <person name="Peng R."/>
            <person name="Blom J."/>
            <person name="Li Y.-Z."/>
        </authorList>
    </citation>
    <scope>NUCLEOTIDE SEQUENCE [LARGE SCALE GENOMIC DNA]</scope>
    <source>
        <strain evidence="2 3">So0008-312</strain>
    </source>
</reference>
<name>A0A150R948_SORCE</name>
<feature type="region of interest" description="Disordered" evidence="1">
    <location>
        <begin position="56"/>
        <end position="77"/>
    </location>
</feature>
<evidence type="ECO:0000313" key="3">
    <source>
        <dbReference type="Proteomes" id="UP000075260"/>
    </source>
</evidence>
<evidence type="ECO:0000313" key="2">
    <source>
        <dbReference type="EMBL" id="KYF72936.1"/>
    </source>
</evidence>
<dbReference type="Proteomes" id="UP000075260">
    <property type="component" value="Unassembled WGS sequence"/>
</dbReference>
<comment type="caution">
    <text evidence="2">The sequence shown here is derived from an EMBL/GenBank/DDBJ whole genome shotgun (WGS) entry which is preliminary data.</text>
</comment>
<protein>
    <submittedName>
        <fullName evidence="2">Type VI secretion protein</fullName>
    </submittedName>
</protein>
<dbReference type="AlphaFoldDB" id="A0A150R948"/>
<evidence type="ECO:0000256" key="1">
    <source>
        <dbReference type="SAM" id="MobiDB-lite"/>
    </source>
</evidence>
<dbReference type="OrthoDB" id="5513456at2"/>
<organism evidence="2 3">
    <name type="scientific">Sorangium cellulosum</name>
    <name type="common">Polyangium cellulosum</name>
    <dbReference type="NCBI Taxonomy" id="56"/>
    <lineage>
        <taxon>Bacteria</taxon>
        <taxon>Pseudomonadati</taxon>
        <taxon>Myxococcota</taxon>
        <taxon>Polyangia</taxon>
        <taxon>Polyangiales</taxon>
        <taxon>Polyangiaceae</taxon>
        <taxon>Sorangium</taxon>
    </lineage>
</organism>
<sequence>MPAATKAGGMCFAMPDVCKVPAPPAPPVPTPFPNIGTLNGCESTVSKVLVQKKETVTEASKMPSSKGDEAGTLGGMVSNVNRGQVTFKRASSKVYAKGKKIVYHTAMSAHNGSNANMPAGAHVAPSQVKVFVAM</sequence>
<proteinExistence type="predicted"/>
<dbReference type="EMBL" id="JEMA01000226">
    <property type="protein sequence ID" value="KYF72936.1"/>
    <property type="molecule type" value="Genomic_DNA"/>
</dbReference>
<accession>A0A150R948</accession>